<dbReference type="GO" id="GO:0046872">
    <property type="term" value="F:metal ion binding"/>
    <property type="evidence" value="ECO:0007669"/>
    <property type="project" value="UniProtKB-KW"/>
</dbReference>
<feature type="domain" description="Peptidase M13 C-terminal" evidence="9">
    <location>
        <begin position="453"/>
        <end position="654"/>
    </location>
</feature>
<dbReference type="InterPro" id="IPR018497">
    <property type="entry name" value="Peptidase_M13_C"/>
</dbReference>
<evidence type="ECO:0008006" key="13">
    <source>
        <dbReference type="Google" id="ProtNLM"/>
    </source>
</evidence>
<dbReference type="InterPro" id="IPR042089">
    <property type="entry name" value="Peptidase_M13_dom_2"/>
</dbReference>
<dbReference type="InterPro" id="IPR000718">
    <property type="entry name" value="Peptidase_M13"/>
</dbReference>
<keyword evidence="8" id="KW-0482">Metalloprotease</keyword>
<keyword evidence="6" id="KW-0378">Hydrolase</keyword>
<dbReference type="Gene3D" id="3.40.390.10">
    <property type="entry name" value="Collagenase (Catalytic Domain)"/>
    <property type="match status" value="1"/>
</dbReference>
<keyword evidence="12" id="KW-1185">Reference proteome</keyword>
<keyword evidence="7" id="KW-0862">Zinc</keyword>
<evidence type="ECO:0000259" key="9">
    <source>
        <dbReference type="Pfam" id="PF01431"/>
    </source>
</evidence>
<keyword evidence="5" id="KW-0479">Metal-binding</keyword>
<dbReference type="Pfam" id="PF05649">
    <property type="entry name" value="Peptidase_M13_N"/>
    <property type="match status" value="1"/>
</dbReference>
<dbReference type="PRINTS" id="PR00786">
    <property type="entry name" value="NEPRILYSIN"/>
</dbReference>
<evidence type="ECO:0000256" key="2">
    <source>
        <dbReference type="ARBA" id="ARBA00004401"/>
    </source>
</evidence>
<evidence type="ECO:0000256" key="6">
    <source>
        <dbReference type="ARBA" id="ARBA00022801"/>
    </source>
</evidence>
<dbReference type="Proteomes" id="UP001461498">
    <property type="component" value="Unassembled WGS sequence"/>
</dbReference>
<dbReference type="InterPro" id="IPR008753">
    <property type="entry name" value="Peptidase_M13_N"/>
</dbReference>
<evidence type="ECO:0000313" key="11">
    <source>
        <dbReference type="EMBL" id="KAK9500251.1"/>
    </source>
</evidence>
<evidence type="ECO:0000259" key="10">
    <source>
        <dbReference type="Pfam" id="PF05649"/>
    </source>
</evidence>
<dbReference type="Gene3D" id="1.10.1380.10">
    <property type="entry name" value="Neutral endopeptidase , domain2"/>
    <property type="match status" value="1"/>
</dbReference>
<comment type="similarity">
    <text evidence="3">Belongs to the peptidase M13 family.</text>
</comment>
<comment type="subcellular location">
    <subcellularLocation>
        <location evidence="2">Cell membrane</location>
        <topology evidence="2">Single-pass type II membrane protein</topology>
    </subcellularLocation>
</comment>
<evidence type="ECO:0000256" key="7">
    <source>
        <dbReference type="ARBA" id="ARBA00022833"/>
    </source>
</evidence>
<dbReference type="AlphaFoldDB" id="A0AAW1CP18"/>
<evidence type="ECO:0000256" key="1">
    <source>
        <dbReference type="ARBA" id="ARBA00001947"/>
    </source>
</evidence>
<sequence>MMDFSTDPCEDFYKFSCGQFLKIDAPKSVSTLSVFTLIKNSVIEEIQKVLDEPVKRDERIVIANVKNLYKLCINRNDQSREDSLNYLKSLLDRLGGWPVVEGESWDEDSFDWMKLMKIFNEEGLSLDYLFTISIGNNLQNSTKKMLEIDEADTILDGRVLDENIKSSNVTKSYHKFMVDIAVLLGADRIYAEDELWAAVTFEGALSKSKYISENSKEFLYYSLKEMNEKFEGIPWLEFIKLMFTNTSVEITEEESVSILNEGFISHAHVLIQSAPKSVLGNYLIWRLVHYFIENLPEKFTQSYLEYKKSSMMAHDQPEWVYCLSQVTQLYPFPVSYLYVNNYFDEEAKEAATEIVNEIKKVVKDSLSWMDNASKKEALKKLDAMESYVGYPDELKDLDKLQSYYGDLTVNSTDNYLLTYLKINKELRKIKYDNFRSLLNKKDWKRHAEVIDVNAFYSVVDNSIYLPAGILQGSFFGKSRPKYANYGGIGYVTGHEMIHAYDIQGSLFDSDGNMRDWWTPESKKIYLEKANCVADQFSNYRVMQVDETLSGQRTASENLADCGGLHAAYVAYTKKCPDEPKLIGFEQFSPKQMFWISAANVWCTIYRDDMLLNLIRDGEHCPGEFRVNGAFANQLAFSKDFNCTIGSKMNPEKKCLFLNDP</sequence>
<protein>
    <recommendedName>
        <fullName evidence="13">Neprilysin</fullName>
    </recommendedName>
</protein>
<dbReference type="PANTHER" id="PTHR11733:SF224">
    <property type="entry name" value="NEPRILYSIN-2"/>
    <property type="match status" value="1"/>
</dbReference>
<dbReference type="GO" id="GO:0016485">
    <property type="term" value="P:protein processing"/>
    <property type="evidence" value="ECO:0007669"/>
    <property type="project" value="TreeGrafter"/>
</dbReference>
<feature type="domain" description="Peptidase M13 N-terminal" evidence="10">
    <location>
        <begin position="8"/>
        <end position="391"/>
    </location>
</feature>
<dbReference type="PROSITE" id="PS51885">
    <property type="entry name" value="NEPRILYSIN"/>
    <property type="match status" value="1"/>
</dbReference>
<gene>
    <name evidence="11" type="ORF">O3M35_001544</name>
</gene>
<evidence type="ECO:0000256" key="3">
    <source>
        <dbReference type="ARBA" id="ARBA00007357"/>
    </source>
</evidence>
<comment type="cofactor">
    <cofactor evidence="1">
        <name>Zn(2+)</name>
        <dbReference type="ChEBI" id="CHEBI:29105"/>
    </cofactor>
</comment>
<dbReference type="EMBL" id="JAPXFL010000010">
    <property type="protein sequence ID" value="KAK9500251.1"/>
    <property type="molecule type" value="Genomic_DNA"/>
</dbReference>
<evidence type="ECO:0000256" key="5">
    <source>
        <dbReference type="ARBA" id="ARBA00022723"/>
    </source>
</evidence>
<dbReference type="SUPFAM" id="SSF55486">
    <property type="entry name" value="Metalloproteases ('zincins'), catalytic domain"/>
    <property type="match status" value="1"/>
</dbReference>
<reference evidence="11 12" key="1">
    <citation type="submission" date="2022-12" db="EMBL/GenBank/DDBJ databases">
        <title>Chromosome-level genome assembly of true bugs.</title>
        <authorList>
            <person name="Ma L."/>
            <person name="Li H."/>
        </authorList>
    </citation>
    <scope>NUCLEOTIDE SEQUENCE [LARGE SCALE GENOMIC DNA]</scope>
    <source>
        <strain evidence="11">Lab_2022b</strain>
    </source>
</reference>
<evidence type="ECO:0000256" key="8">
    <source>
        <dbReference type="ARBA" id="ARBA00023049"/>
    </source>
</evidence>
<organism evidence="11 12">
    <name type="scientific">Rhynocoris fuscipes</name>
    <dbReference type="NCBI Taxonomy" id="488301"/>
    <lineage>
        <taxon>Eukaryota</taxon>
        <taxon>Metazoa</taxon>
        <taxon>Ecdysozoa</taxon>
        <taxon>Arthropoda</taxon>
        <taxon>Hexapoda</taxon>
        <taxon>Insecta</taxon>
        <taxon>Pterygota</taxon>
        <taxon>Neoptera</taxon>
        <taxon>Paraneoptera</taxon>
        <taxon>Hemiptera</taxon>
        <taxon>Heteroptera</taxon>
        <taxon>Panheteroptera</taxon>
        <taxon>Cimicomorpha</taxon>
        <taxon>Reduviidae</taxon>
        <taxon>Harpactorinae</taxon>
        <taxon>Harpactorini</taxon>
        <taxon>Rhynocoris</taxon>
    </lineage>
</organism>
<dbReference type="Pfam" id="PF01431">
    <property type="entry name" value="Peptidase_M13"/>
    <property type="match status" value="1"/>
</dbReference>
<evidence type="ECO:0000256" key="4">
    <source>
        <dbReference type="ARBA" id="ARBA00022670"/>
    </source>
</evidence>
<accession>A0AAW1CP18</accession>
<name>A0AAW1CP18_9HEMI</name>
<dbReference type="GO" id="GO:0005886">
    <property type="term" value="C:plasma membrane"/>
    <property type="evidence" value="ECO:0007669"/>
    <property type="project" value="UniProtKB-SubCell"/>
</dbReference>
<proteinExistence type="inferred from homology"/>
<dbReference type="CDD" id="cd08662">
    <property type="entry name" value="M13"/>
    <property type="match status" value="1"/>
</dbReference>
<comment type="caution">
    <text evidence="11">The sequence shown here is derived from an EMBL/GenBank/DDBJ whole genome shotgun (WGS) entry which is preliminary data.</text>
</comment>
<dbReference type="GO" id="GO:0004222">
    <property type="term" value="F:metalloendopeptidase activity"/>
    <property type="evidence" value="ECO:0007669"/>
    <property type="project" value="InterPro"/>
</dbReference>
<evidence type="ECO:0000313" key="12">
    <source>
        <dbReference type="Proteomes" id="UP001461498"/>
    </source>
</evidence>
<dbReference type="PANTHER" id="PTHR11733">
    <property type="entry name" value="ZINC METALLOPROTEASE FAMILY M13 NEPRILYSIN-RELATED"/>
    <property type="match status" value="1"/>
</dbReference>
<keyword evidence="4" id="KW-0645">Protease</keyword>
<dbReference type="InterPro" id="IPR024079">
    <property type="entry name" value="MetalloPept_cat_dom_sf"/>
</dbReference>